<reference evidence="1" key="1">
    <citation type="journal article" date="2021" name="Proc. Natl. Acad. Sci. U.S.A.">
        <title>A Catalog of Tens of Thousands of Viruses from Human Metagenomes Reveals Hidden Associations with Chronic Diseases.</title>
        <authorList>
            <person name="Tisza M.J."/>
            <person name="Buck C.B."/>
        </authorList>
    </citation>
    <scope>NUCLEOTIDE SEQUENCE</scope>
    <source>
        <strain evidence="1">Ct4085</strain>
    </source>
</reference>
<evidence type="ECO:0000313" key="1">
    <source>
        <dbReference type="EMBL" id="DAF49560.1"/>
    </source>
</evidence>
<dbReference type="EMBL" id="BK032584">
    <property type="protein sequence ID" value="DAF49560.1"/>
    <property type="molecule type" value="Genomic_DNA"/>
</dbReference>
<protein>
    <submittedName>
        <fullName evidence="1">Uncharacterized protein</fullName>
    </submittedName>
</protein>
<accession>A0A8S5SF76</accession>
<organism evidence="1">
    <name type="scientific">Siphoviridae sp. ct4085</name>
    <dbReference type="NCBI Taxonomy" id="2827774"/>
    <lineage>
        <taxon>Viruses</taxon>
        <taxon>Duplodnaviria</taxon>
        <taxon>Heunggongvirae</taxon>
        <taxon>Uroviricota</taxon>
        <taxon>Caudoviricetes</taxon>
    </lineage>
</organism>
<proteinExistence type="predicted"/>
<sequence length="30" mass="3697">MAINQFFRFKNDVYIHRFCIFATTDKIMIL</sequence>
<name>A0A8S5SF76_9CAUD</name>